<feature type="transmembrane region" description="Helical" evidence="1">
    <location>
        <begin position="12"/>
        <end position="29"/>
    </location>
</feature>
<reference evidence="2 3" key="1">
    <citation type="submission" date="2024-01" db="EMBL/GenBank/DDBJ databases">
        <title>Hyphobacterium bacterium isolated from marine sediment.</title>
        <authorList>
            <person name="Zhao S."/>
        </authorList>
    </citation>
    <scope>NUCLEOTIDE SEQUENCE [LARGE SCALE GENOMIC DNA]</scope>
    <source>
        <strain evidence="2 3">Y60-23</strain>
    </source>
</reference>
<evidence type="ECO:0000313" key="3">
    <source>
        <dbReference type="Proteomes" id="UP001310692"/>
    </source>
</evidence>
<keyword evidence="1" id="KW-0472">Membrane</keyword>
<feature type="transmembrane region" description="Helical" evidence="1">
    <location>
        <begin position="81"/>
        <end position="97"/>
    </location>
</feature>
<feature type="transmembrane region" description="Helical" evidence="1">
    <location>
        <begin position="109"/>
        <end position="132"/>
    </location>
</feature>
<comment type="caution">
    <text evidence="2">The sequence shown here is derived from an EMBL/GenBank/DDBJ whole genome shotgun (WGS) entry which is preliminary data.</text>
</comment>
<feature type="transmembrane region" description="Helical" evidence="1">
    <location>
        <begin position="138"/>
        <end position="160"/>
    </location>
</feature>
<keyword evidence="1" id="KW-1133">Transmembrane helix</keyword>
<gene>
    <name evidence="2" type="ORF">V0U35_09795</name>
</gene>
<dbReference type="EMBL" id="JAZDRO010000004">
    <property type="protein sequence ID" value="MEE2566972.1"/>
    <property type="molecule type" value="Genomic_DNA"/>
</dbReference>
<keyword evidence="1" id="KW-0812">Transmembrane</keyword>
<dbReference type="RefSeq" id="WP_330196529.1">
    <property type="nucleotide sequence ID" value="NZ_JAZDRO010000004.1"/>
</dbReference>
<proteinExistence type="predicted"/>
<evidence type="ECO:0000256" key="1">
    <source>
        <dbReference type="SAM" id="Phobius"/>
    </source>
</evidence>
<evidence type="ECO:0000313" key="2">
    <source>
        <dbReference type="EMBL" id="MEE2566972.1"/>
    </source>
</evidence>
<protein>
    <recommendedName>
        <fullName evidence="4">Rod shape-determining protein MreD</fullName>
    </recommendedName>
</protein>
<keyword evidence="3" id="KW-1185">Reference proteome</keyword>
<name>A0ABU7M0A2_9PROT</name>
<accession>A0ABU7M0A2</accession>
<organism evidence="2 3">
    <name type="scientific">Hyphobacterium marinum</name>
    <dbReference type="NCBI Taxonomy" id="3116574"/>
    <lineage>
        <taxon>Bacteria</taxon>
        <taxon>Pseudomonadati</taxon>
        <taxon>Pseudomonadota</taxon>
        <taxon>Alphaproteobacteria</taxon>
        <taxon>Maricaulales</taxon>
        <taxon>Maricaulaceae</taxon>
        <taxon>Hyphobacterium</taxon>
    </lineage>
</organism>
<evidence type="ECO:0008006" key="4">
    <source>
        <dbReference type="Google" id="ProtNLM"/>
    </source>
</evidence>
<dbReference type="Proteomes" id="UP001310692">
    <property type="component" value="Unassembled WGS sequence"/>
</dbReference>
<sequence length="170" mass="18519">MRAPIERRPPYGLAVWAAVSVILSLIVYASPAHLTQGPDLMPLLPLIAIYIWSCLRPRFMPPFIIFLIGIMQDLLTGGPMGIWALAFLTALMILRVRKEEGATRELGPIWLRFVGVVAIATIVAWCTGSLAIGGPAAVRPMLIEAVASVLMFPLIGLLTIRKRTARSSFG</sequence>